<dbReference type="InterPro" id="IPR013766">
    <property type="entry name" value="Thioredoxin_domain"/>
</dbReference>
<dbReference type="STRING" id="990712.SAMN05216257_101483"/>
<dbReference type="EMBL" id="FNFV01000001">
    <property type="protein sequence ID" value="SDK07056.1"/>
    <property type="molecule type" value="Genomic_DNA"/>
</dbReference>
<dbReference type="GO" id="GO:0016491">
    <property type="term" value="F:oxidoreductase activity"/>
    <property type="evidence" value="ECO:0007669"/>
    <property type="project" value="InterPro"/>
</dbReference>
<dbReference type="OrthoDB" id="9809746at2"/>
<sequence>MAVTTPVCDFGWKAVDFSLPATDGKTYTLDDIRGPKGTLIMFICNHCPYVKAVIDRIVRDAKELQAMGIGVAAINANDAEAYPEDSFENMKRVAEEHGFTFPYLHDESQEVARAYGAACTPDFFGFNANDELQYRGRLDSAGRAPAGPDTRRELVEAMRMIAETGKGPKEQTPSMGCSIKWKPA</sequence>
<evidence type="ECO:0000259" key="1">
    <source>
        <dbReference type="PROSITE" id="PS51352"/>
    </source>
</evidence>
<dbReference type="AlphaFoldDB" id="A0A1G8YWA9"/>
<accession>A0A1G8YWA9</accession>
<dbReference type="PROSITE" id="PS51352">
    <property type="entry name" value="THIOREDOXIN_2"/>
    <property type="match status" value="1"/>
</dbReference>
<name>A0A1G8YWA9_9RHOB</name>
<dbReference type="Gene3D" id="3.40.30.10">
    <property type="entry name" value="Glutaredoxin"/>
    <property type="match status" value="1"/>
</dbReference>
<feature type="domain" description="Thioredoxin" evidence="1">
    <location>
        <begin position="8"/>
        <end position="160"/>
    </location>
</feature>
<organism evidence="2 3">
    <name type="scientific">Meinhardsimonia xiamenensis</name>
    <dbReference type="NCBI Taxonomy" id="990712"/>
    <lineage>
        <taxon>Bacteria</taxon>
        <taxon>Pseudomonadati</taxon>
        <taxon>Pseudomonadota</taxon>
        <taxon>Alphaproteobacteria</taxon>
        <taxon>Rhodobacterales</taxon>
        <taxon>Paracoccaceae</taxon>
        <taxon>Meinhardsimonia</taxon>
    </lineage>
</organism>
<evidence type="ECO:0000313" key="3">
    <source>
        <dbReference type="Proteomes" id="UP000199328"/>
    </source>
</evidence>
<dbReference type="InterPro" id="IPR000866">
    <property type="entry name" value="AhpC/TSA"/>
</dbReference>
<dbReference type="GO" id="GO:0016209">
    <property type="term" value="F:antioxidant activity"/>
    <property type="evidence" value="ECO:0007669"/>
    <property type="project" value="InterPro"/>
</dbReference>
<protein>
    <submittedName>
        <fullName evidence="2">AhpC/TSA family protein</fullName>
    </submittedName>
</protein>
<dbReference type="PANTHER" id="PTHR43640:SF1">
    <property type="entry name" value="THIOREDOXIN-DEPENDENT PEROXIREDOXIN"/>
    <property type="match status" value="1"/>
</dbReference>
<dbReference type="PANTHER" id="PTHR43640">
    <property type="entry name" value="OS07G0260300 PROTEIN"/>
    <property type="match status" value="1"/>
</dbReference>
<dbReference type="Pfam" id="PF00578">
    <property type="entry name" value="AhpC-TSA"/>
    <property type="match status" value="1"/>
</dbReference>
<proteinExistence type="predicted"/>
<gene>
    <name evidence="2" type="ORF">SAMN05216257_101483</name>
</gene>
<evidence type="ECO:0000313" key="2">
    <source>
        <dbReference type="EMBL" id="SDK07056.1"/>
    </source>
</evidence>
<dbReference type="Proteomes" id="UP000199328">
    <property type="component" value="Unassembled WGS sequence"/>
</dbReference>
<keyword evidence="3" id="KW-1185">Reference proteome</keyword>
<dbReference type="CDD" id="cd02969">
    <property type="entry name" value="PRX_like1"/>
    <property type="match status" value="1"/>
</dbReference>
<reference evidence="3" key="1">
    <citation type="submission" date="2016-10" db="EMBL/GenBank/DDBJ databases">
        <authorList>
            <person name="Varghese N."/>
            <person name="Submissions S."/>
        </authorList>
    </citation>
    <scope>NUCLEOTIDE SEQUENCE [LARGE SCALE GENOMIC DNA]</scope>
    <source>
        <strain evidence="3">CGMCC 1.10789</strain>
    </source>
</reference>
<dbReference type="RefSeq" id="WP_092497775.1">
    <property type="nucleotide sequence ID" value="NZ_FNFV01000001.1"/>
</dbReference>
<dbReference type="InterPro" id="IPR036249">
    <property type="entry name" value="Thioredoxin-like_sf"/>
</dbReference>
<dbReference type="InterPro" id="IPR047262">
    <property type="entry name" value="PRX-like1"/>
</dbReference>
<dbReference type="SUPFAM" id="SSF52833">
    <property type="entry name" value="Thioredoxin-like"/>
    <property type="match status" value="1"/>
</dbReference>